<dbReference type="GO" id="GO:0003676">
    <property type="term" value="F:nucleic acid binding"/>
    <property type="evidence" value="ECO:0007669"/>
    <property type="project" value="InterPro"/>
</dbReference>
<proteinExistence type="predicted"/>
<dbReference type="Proteomes" id="UP000499080">
    <property type="component" value="Unassembled WGS sequence"/>
</dbReference>
<dbReference type="Pfam" id="PF00075">
    <property type="entry name" value="RNase_H"/>
    <property type="match status" value="1"/>
</dbReference>
<gene>
    <name evidence="2" type="ORF">AVEN_195497_1</name>
</gene>
<evidence type="ECO:0000259" key="1">
    <source>
        <dbReference type="PROSITE" id="PS50879"/>
    </source>
</evidence>
<dbReference type="EMBL" id="BGPR01135224">
    <property type="protein sequence ID" value="GBN55228.1"/>
    <property type="molecule type" value="Genomic_DNA"/>
</dbReference>
<dbReference type="OrthoDB" id="6127956at2759"/>
<feature type="domain" description="RNase H type-1" evidence="1">
    <location>
        <begin position="111"/>
        <end position="238"/>
    </location>
</feature>
<dbReference type="AlphaFoldDB" id="A0A4Y2PTK9"/>
<evidence type="ECO:0000313" key="2">
    <source>
        <dbReference type="EMBL" id="GBN55228.1"/>
    </source>
</evidence>
<dbReference type="GO" id="GO:0004523">
    <property type="term" value="F:RNA-DNA hybrid ribonuclease activity"/>
    <property type="evidence" value="ECO:0007669"/>
    <property type="project" value="InterPro"/>
</dbReference>
<dbReference type="InterPro" id="IPR002156">
    <property type="entry name" value="RNaseH_domain"/>
</dbReference>
<dbReference type="PROSITE" id="PS50879">
    <property type="entry name" value="RNASE_H_1"/>
    <property type="match status" value="1"/>
</dbReference>
<comment type="caution">
    <text evidence="2">The sequence shown here is derived from an EMBL/GenBank/DDBJ whole genome shotgun (WGS) entry which is preliminary data.</text>
</comment>
<organism evidence="2 3">
    <name type="scientific">Araneus ventricosus</name>
    <name type="common">Orbweaver spider</name>
    <name type="synonym">Epeira ventricosa</name>
    <dbReference type="NCBI Taxonomy" id="182803"/>
    <lineage>
        <taxon>Eukaryota</taxon>
        <taxon>Metazoa</taxon>
        <taxon>Ecdysozoa</taxon>
        <taxon>Arthropoda</taxon>
        <taxon>Chelicerata</taxon>
        <taxon>Arachnida</taxon>
        <taxon>Araneae</taxon>
        <taxon>Araneomorphae</taxon>
        <taxon>Entelegynae</taxon>
        <taxon>Araneoidea</taxon>
        <taxon>Araneidae</taxon>
        <taxon>Araneus</taxon>
    </lineage>
</organism>
<dbReference type="SUPFAM" id="SSF53098">
    <property type="entry name" value="Ribonuclease H-like"/>
    <property type="match status" value="1"/>
</dbReference>
<dbReference type="InterPro" id="IPR012337">
    <property type="entry name" value="RNaseH-like_sf"/>
</dbReference>
<protein>
    <recommendedName>
        <fullName evidence="1">RNase H type-1 domain-containing protein</fullName>
    </recommendedName>
</protein>
<dbReference type="InterPro" id="IPR036397">
    <property type="entry name" value="RNaseH_sf"/>
</dbReference>
<accession>A0A4Y2PTK9</accession>
<name>A0A4Y2PTK9_ARAVE</name>
<keyword evidence="3" id="KW-1185">Reference proteome</keyword>
<reference evidence="2 3" key="1">
    <citation type="journal article" date="2019" name="Sci. Rep.">
        <title>Orb-weaving spider Araneus ventricosus genome elucidates the spidroin gene catalogue.</title>
        <authorList>
            <person name="Kono N."/>
            <person name="Nakamura H."/>
            <person name="Ohtoshi R."/>
            <person name="Moran D.A.P."/>
            <person name="Shinohara A."/>
            <person name="Yoshida Y."/>
            <person name="Fujiwara M."/>
            <person name="Mori M."/>
            <person name="Tomita M."/>
            <person name="Arakawa K."/>
        </authorList>
    </citation>
    <scope>NUCLEOTIDE SEQUENCE [LARGE SCALE GENOMIC DNA]</scope>
</reference>
<dbReference type="Gene3D" id="3.30.420.10">
    <property type="entry name" value="Ribonuclease H-like superfamily/Ribonuclease H"/>
    <property type="match status" value="1"/>
</dbReference>
<sequence>MEQLPGYIIQHPDSRKSSTSFNVCFFFILLVHTGQPQPLLSKLSPVFNPSTFKSNKKQLLPELLEQDLHPTFSPLYSAQQITRAKAVEFIFTPPPNFLLHNKISFAENHIDSGVKAIYTDGSKTDEGTGSAYCILENYGIIASWQDKLDRSNSVFQAEKLAIRMAIEAASSLHRPIKIWTDSLSSLMAILNPKSHHSIVQEIQTLLLSHKHIHLRSLKAHIGYLGNECADQLAKEAITKGDPFLLPKPLSYLKAEIKSTALSIWQDNWDNGEIGRSTHDIVPRVSNKPVGWNREEIIFVTGHGPFPSYLRRFNLRTHDNCSCGGKGDPIHYATKCLFTLSWHFQTPTVSLKLQWLKNILTNNFSRTRLRLLMRFICDENNLIVEDNN</sequence>
<evidence type="ECO:0000313" key="3">
    <source>
        <dbReference type="Proteomes" id="UP000499080"/>
    </source>
</evidence>
<dbReference type="CDD" id="cd09276">
    <property type="entry name" value="Rnase_HI_RT_non_LTR"/>
    <property type="match status" value="1"/>
</dbReference>